<comment type="caution">
    <text evidence="1">The sequence shown here is derived from an EMBL/GenBank/DDBJ whole genome shotgun (WGS) entry which is preliminary data.</text>
</comment>
<proteinExistence type="predicted"/>
<feature type="non-terminal residue" evidence="1">
    <location>
        <position position="1"/>
    </location>
</feature>
<dbReference type="Pfam" id="PF13573">
    <property type="entry name" value="SprB"/>
    <property type="match status" value="2"/>
</dbReference>
<dbReference type="Gene3D" id="2.60.40.740">
    <property type="match status" value="1"/>
</dbReference>
<dbReference type="AlphaFoldDB" id="A0A5C6RHD4"/>
<dbReference type="Proteomes" id="UP000321580">
    <property type="component" value="Unassembled WGS sequence"/>
</dbReference>
<gene>
    <name evidence="1" type="ORF">FRY97_22140</name>
</gene>
<evidence type="ECO:0000313" key="2">
    <source>
        <dbReference type="Proteomes" id="UP000321580"/>
    </source>
</evidence>
<organism evidence="1 2">
    <name type="scientific">Phaeodactylibacter luteus</name>
    <dbReference type="NCBI Taxonomy" id="1564516"/>
    <lineage>
        <taxon>Bacteria</taxon>
        <taxon>Pseudomonadati</taxon>
        <taxon>Bacteroidota</taxon>
        <taxon>Saprospiria</taxon>
        <taxon>Saprospirales</taxon>
        <taxon>Haliscomenobacteraceae</taxon>
        <taxon>Phaeodactylibacter</taxon>
    </lineage>
</organism>
<accession>A0A5C6RHD4</accession>
<sequence length="107" mass="9866">SLLVLGSGGQPPYSYLWSTGGTGSSIGGLGAGPYTVTVTDAAGCSEVESISLVSPPELTVSVTASAAGCGGAASGSAEATAAGGAGSYSYAWSNGATGPSLTGLASG</sequence>
<keyword evidence="2" id="KW-1185">Reference proteome</keyword>
<feature type="non-terminal residue" evidence="1">
    <location>
        <position position="107"/>
    </location>
</feature>
<protein>
    <recommendedName>
        <fullName evidence="3">Adhesin</fullName>
    </recommendedName>
</protein>
<reference evidence="1 2" key="1">
    <citation type="submission" date="2019-08" db="EMBL/GenBank/DDBJ databases">
        <title>Genome of Phaeodactylibacter luteus.</title>
        <authorList>
            <person name="Bowman J.P."/>
        </authorList>
    </citation>
    <scope>NUCLEOTIDE SEQUENCE [LARGE SCALE GENOMIC DNA]</scope>
    <source>
        <strain evidence="1 2">KCTC 42180</strain>
    </source>
</reference>
<dbReference type="InterPro" id="IPR025667">
    <property type="entry name" value="SprB_repeat"/>
</dbReference>
<dbReference type="EMBL" id="VOOR01000244">
    <property type="protein sequence ID" value="TXB51994.1"/>
    <property type="molecule type" value="Genomic_DNA"/>
</dbReference>
<evidence type="ECO:0000313" key="1">
    <source>
        <dbReference type="EMBL" id="TXB51994.1"/>
    </source>
</evidence>
<evidence type="ECO:0008006" key="3">
    <source>
        <dbReference type="Google" id="ProtNLM"/>
    </source>
</evidence>
<name>A0A5C6RHD4_9BACT</name>